<accession>A0ABD5Y9B0</accession>
<dbReference type="EMBL" id="JBHSZZ010000015">
    <property type="protein sequence ID" value="MFC7185930.1"/>
    <property type="molecule type" value="Genomic_DNA"/>
</dbReference>
<dbReference type="Proteomes" id="UP001596390">
    <property type="component" value="Unassembled WGS sequence"/>
</dbReference>
<dbReference type="RefSeq" id="WP_303654885.1">
    <property type="nucleotide sequence ID" value="NZ_JAODIX010000015.1"/>
</dbReference>
<sequence>MGIVDSTRRGGIEFGPGALTGAIGDSVTVVPLVVALATNLGVAFLLGIVAHLAWERVGENDYEL</sequence>
<name>A0ABD5Y9B0_9EURY</name>
<dbReference type="AlphaFoldDB" id="A0ABD5Y9B0"/>
<evidence type="ECO:0000313" key="3">
    <source>
        <dbReference type="Proteomes" id="UP001596390"/>
    </source>
</evidence>
<comment type="caution">
    <text evidence="2">The sequence shown here is derived from an EMBL/GenBank/DDBJ whole genome shotgun (WGS) entry which is preliminary data.</text>
</comment>
<reference evidence="2 3" key="1">
    <citation type="journal article" date="2019" name="Int. J. Syst. Evol. Microbiol.">
        <title>The Global Catalogue of Microorganisms (GCM) 10K type strain sequencing project: providing services to taxonomists for standard genome sequencing and annotation.</title>
        <authorList>
            <consortium name="The Broad Institute Genomics Platform"/>
            <consortium name="The Broad Institute Genome Sequencing Center for Infectious Disease"/>
            <person name="Wu L."/>
            <person name="Ma J."/>
        </authorList>
    </citation>
    <scope>NUCLEOTIDE SEQUENCE [LARGE SCALE GENOMIC DNA]</scope>
    <source>
        <strain evidence="2 3">Q85</strain>
    </source>
</reference>
<organism evidence="2 3">
    <name type="scientific">Halorubrum yunnanense</name>
    <dbReference type="NCBI Taxonomy" id="1526162"/>
    <lineage>
        <taxon>Archaea</taxon>
        <taxon>Methanobacteriati</taxon>
        <taxon>Methanobacteriota</taxon>
        <taxon>Stenosarchaea group</taxon>
        <taxon>Halobacteria</taxon>
        <taxon>Halobacteriales</taxon>
        <taxon>Haloferacaceae</taxon>
        <taxon>Halorubrum</taxon>
    </lineage>
</organism>
<gene>
    <name evidence="2" type="ORF">ACFQMK_03300</name>
</gene>
<proteinExistence type="predicted"/>
<keyword evidence="1" id="KW-0812">Transmembrane</keyword>
<evidence type="ECO:0000313" key="2">
    <source>
        <dbReference type="EMBL" id="MFC7185930.1"/>
    </source>
</evidence>
<feature type="transmembrane region" description="Helical" evidence="1">
    <location>
        <begin position="29"/>
        <end position="54"/>
    </location>
</feature>
<protein>
    <submittedName>
        <fullName evidence="2">Uncharacterized protein</fullName>
    </submittedName>
</protein>
<evidence type="ECO:0000256" key="1">
    <source>
        <dbReference type="SAM" id="Phobius"/>
    </source>
</evidence>
<keyword evidence="1" id="KW-1133">Transmembrane helix</keyword>
<keyword evidence="1" id="KW-0472">Membrane</keyword>
<keyword evidence="3" id="KW-1185">Reference proteome</keyword>